<dbReference type="PANTHER" id="PTHR34598">
    <property type="entry name" value="BLL6449 PROTEIN"/>
    <property type="match status" value="1"/>
</dbReference>
<keyword evidence="1" id="KW-0560">Oxidoreductase</keyword>
<dbReference type="EMBL" id="JABCIY010000213">
    <property type="protein sequence ID" value="KAF7188222.1"/>
    <property type="molecule type" value="Genomic_DNA"/>
</dbReference>
<dbReference type="NCBIfam" id="NF041278">
    <property type="entry name" value="CmcJ_NvfI_EfuI"/>
    <property type="match status" value="1"/>
</dbReference>
<dbReference type="Proteomes" id="UP000660729">
    <property type="component" value="Unassembled WGS sequence"/>
</dbReference>
<gene>
    <name evidence="3" type="ORF">HII31_10507</name>
</gene>
<dbReference type="PANTHER" id="PTHR34598:SF3">
    <property type="entry name" value="OXIDOREDUCTASE AN1597"/>
    <property type="match status" value="1"/>
</dbReference>
<dbReference type="GO" id="GO:0016491">
    <property type="term" value="F:oxidoreductase activity"/>
    <property type="evidence" value="ECO:0007669"/>
    <property type="project" value="UniProtKB-KW"/>
</dbReference>
<sequence length="367" mass="41148">MGSIGEEATIYGEFMHPVITAETKNNDPWQRNYNAPPPLKPLVPRRYPLHDIRPKLASTSPEELLQSHGFGVVKHHSSFLDQLNGEELSSHAIAETYHPEVVDLVKKTTGCKEVFIVGSVFRQGKRAPEAYKLPTERRAISQAVDQPQSQQQHKLAGQSKLQLAAPVRVPHMDSTPLGARQTIRFEQKAMYDVAKRAGIIDAEDAIYQNPVTKESDDAIAERYDGPRYAAYSIWRPLRKVGRDPLAVAPRKKGQATTTGGDFVHHFYENKIRGDEELKGDFLKEYTMLGVSNAEARSEDVDDDAIKWYHVSEQEPDEVLFIKLFDSYALGISAQHAPAPWHGSPEIGDAATSDEPRESIDIRIVAFW</sequence>
<evidence type="ECO:0000256" key="1">
    <source>
        <dbReference type="ARBA" id="ARBA00023002"/>
    </source>
</evidence>
<reference evidence="3" key="1">
    <citation type="submission" date="2020-04" db="EMBL/GenBank/DDBJ databases">
        <title>Draft genome resource of the tomato pathogen Pseudocercospora fuligena.</title>
        <authorList>
            <person name="Zaccaron A."/>
        </authorList>
    </citation>
    <scope>NUCLEOTIDE SEQUENCE</scope>
    <source>
        <strain evidence="3">PF001</strain>
    </source>
</reference>
<dbReference type="InterPro" id="IPR044053">
    <property type="entry name" value="AsaB-like"/>
</dbReference>
<dbReference type="OrthoDB" id="412788at2759"/>
<accession>A0A8H6RCR4</accession>
<evidence type="ECO:0000313" key="4">
    <source>
        <dbReference type="Proteomes" id="UP000660729"/>
    </source>
</evidence>
<evidence type="ECO:0000313" key="3">
    <source>
        <dbReference type="EMBL" id="KAF7188222.1"/>
    </source>
</evidence>
<comment type="similarity">
    <text evidence="2">Belongs to the asaB hydroxylase/desaturase family.</text>
</comment>
<name>A0A8H6RCR4_9PEZI</name>
<proteinExistence type="inferred from homology"/>
<evidence type="ECO:0000256" key="2">
    <source>
        <dbReference type="ARBA" id="ARBA00023604"/>
    </source>
</evidence>
<protein>
    <submittedName>
        <fullName evidence="3">Oxidoreductase chyM</fullName>
    </submittedName>
</protein>
<organism evidence="3 4">
    <name type="scientific">Pseudocercospora fuligena</name>
    <dbReference type="NCBI Taxonomy" id="685502"/>
    <lineage>
        <taxon>Eukaryota</taxon>
        <taxon>Fungi</taxon>
        <taxon>Dikarya</taxon>
        <taxon>Ascomycota</taxon>
        <taxon>Pezizomycotina</taxon>
        <taxon>Dothideomycetes</taxon>
        <taxon>Dothideomycetidae</taxon>
        <taxon>Mycosphaerellales</taxon>
        <taxon>Mycosphaerellaceae</taxon>
        <taxon>Pseudocercospora</taxon>
    </lineage>
</organism>
<keyword evidence="4" id="KW-1185">Reference proteome</keyword>
<comment type="caution">
    <text evidence="3">The sequence shown here is derived from an EMBL/GenBank/DDBJ whole genome shotgun (WGS) entry which is preliminary data.</text>
</comment>
<dbReference type="AlphaFoldDB" id="A0A8H6RCR4"/>